<dbReference type="PIRSF" id="PIRSF009320">
    <property type="entry name" value="Nuc_binding_HP_1000"/>
    <property type="match status" value="1"/>
</dbReference>
<dbReference type="AlphaFoldDB" id="A0A512JCU7"/>
<keyword evidence="5" id="KW-1185">Reference proteome</keyword>
<protein>
    <submittedName>
        <fullName evidence="2">Chromosome partitioning protein ParA</fullName>
    </submittedName>
</protein>
<reference evidence="5" key="2">
    <citation type="journal article" date="2019" name="Int. J. Syst. Evol. Microbiol.">
        <title>The Global Catalogue of Microorganisms (GCM) 10K type strain sequencing project: providing services to taxonomists for standard genome sequencing and annotation.</title>
        <authorList>
            <consortium name="The Broad Institute Genomics Platform"/>
            <consortium name="The Broad Institute Genome Sequencing Center for Infectious Disease"/>
            <person name="Wu L."/>
            <person name="Ma J."/>
        </authorList>
    </citation>
    <scope>NUCLEOTIDE SEQUENCE [LARGE SCALE GENOMIC DNA]</scope>
    <source>
        <strain evidence="5">NBRC 107715</strain>
    </source>
</reference>
<accession>A0A512JCU7</accession>
<dbReference type="EMBL" id="BSPK01000083">
    <property type="protein sequence ID" value="GLS65801.1"/>
    <property type="molecule type" value="Genomic_DNA"/>
</dbReference>
<dbReference type="CDD" id="cd02042">
    <property type="entry name" value="ParAB_family"/>
    <property type="match status" value="1"/>
</dbReference>
<dbReference type="RefSeq" id="WP_147029166.1">
    <property type="nucleotide sequence ID" value="NZ_BJZU01000181.1"/>
</dbReference>
<sequence>MRTITLVTQKGGTGKTTLAASLAVAAAQSGETVIALDLDPQGSLATWGDSRSVETLAVDRLSSGRLSQLPAILAALKNKGFTVAVLDTPGAASTGVNLAMQAADLALIPARPSRLDLQATIPTVEALMRLEMRERFAFVLNQCPAVRSSRALEAANGLSSVGVLAEPSVTQRVDHQDALATGQGVTEYASGSKAADEIRSLWAWADRTMKGRLS</sequence>
<organism evidence="2 4">
    <name type="scientific">Methylobacterium oxalidis</name>
    <dbReference type="NCBI Taxonomy" id="944322"/>
    <lineage>
        <taxon>Bacteria</taxon>
        <taxon>Pseudomonadati</taxon>
        <taxon>Pseudomonadota</taxon>
        <taxon>Alphaproteobacteria</taxon>
        <taxon>Hyphomicrobiales</taxon>
        <taxon>Methylobacteriaceae</taxon>
        <taxon>Methylobacterium</taxon>
    </lineage>
</organism>
<evidence type="ECO:0000313" key="4">
    <source>
        <dbReference type="Proteomes" id="UP000321960"/>
    </source>
</evidence>
<dbReference type="SUPFAM" id="SSF52540">
    <property type="entry name" value="P-loop containing nucleoside triphosphate hydrolases"/>
    <property type="match status" value="1"/>
</dbReference>
<dbReference type="Gene3D" id="3.40.50.300">
    <property type="entry name" value="P-loop containing nucleotide triphosphate hydrolases"/>
    <property type="match status" value="1"/>
</dbReference>
<evidence type="ECO:0000259" key="1">
    <source>
        <dbReference type="Pfam" id="PF01656"/>
    </source>
</evidence>
<dbReference type="Proteomes" id="UP000321960">
    <property type="component" value="Unassembled WGS sequence"/>
</dbReference>
<reference evidence="3" key="1">
    <citation type="journal article" date="2014" name="Int. J. Syst. Evol. Microbiol.">
        <title>Complete genome of a new Firmicutes species belonging to the dominant human colonic microbiota ('Ruminococcus bicirculans') reveals two chromosomes and a selective capacity to utilize plant glucans.</title>
        <authorList>
            <consortium name="NISC Comparative Sequencing Program"/>
            <person name="Wegmann U."/>
            <person name="Louis P."/>
            <person name="Goesmann A."/>
            <person name="Henrissat B."/>
            <person name="Duncan S.H."/>
            <person name="Flint H.J."/>
        </authorList>
    </citation>
    <scope>NUCLEOTIDE SEQUENCE</scope>
    <source>
        <strain evidence="3">NBRC 107715</strain>
    </source>
</reference>
<dbReference type="EMBL" id="BJZU01000181">
    <property type="protein sequence ID" value="GEP07755.1"/>
    <property type="molecule type" value="Genomic_DNA"/>
</dbReference>
<dbReference type="InterPro" id="IPR027417">
    <property type="entry name" value="P-loop_NTPase"/>
</dbReference>
<dbReference type="InterPro" id="IPR002586">
    <property type="entry name" value="CobQ/CobB/MinD/ParA_Nub-bd_dom"/>
</dbReference>
<dbReference type="PANTHER" id="PTHR13696:SF96">
    <property type="entry name" value="COBQ_COBB_MIND_PARA NUCLEOTIDE BINDING DOMAIN-CONTAINING PROTEIN"/>
    <property type="match status" value="1"/>
</dbReference>
<gene>
    <name evidence="3" type="ORF">GCM10007888_41830</name>
    <name evidence="2" type="ORF">MOX02_57930</name>
</gene>
<reference evidence="3" key="4">
    <citation type="submission" date="2023-01" db="EMBL/GenBank/DDBJ databases">
        <title>Draft genome sequence of Methylobacterium oxalidis strain NBRC 107715.</title>
        <authorList>
            <person name="Sun Q."/>
            <person name="Mori K."/>
        </authorList>
    </citation>
    <scope>NUCLEOTIDE SEQUENCE</scope>
    <source>
        <strain evidence="3">NBRC 107715</strain>
    </source>
</reference>
<feature type="domain" description="CobQ/CobB/MinD/ParA nucleotide binding" evidence="1">
    <location>
        <begin position="4"/>
        <end position="129"/>
    </location>
</feature>
<dbReference type="OrthoDB" id="9804460at2"/>
<dbReference type="InterPro" id="IPR050678">
    <property type="entry name" value="DNA_Partitioning_ATPase"/>
</dbReference>
<evidence type="ECO:0000313" key="5">
    <source>
        <dbReference type="Proteomes" id="UP001156856"/>
    </source>
</evidence>
<dbReference type="PANTHER" id="PTHR13696">
    <property type="entry name" value="P-LOOP CONTAINING NUCLEOSIDE TRIPHOSPHATE HYDROLASE"/>
    <property type="match status" value="1"/>
</dbReference>
<evidence type="ECO:0000313" key="2">
    <source>
        <dbReference type="EMBL" id="GEP07755.1"/>
    </source>
</evidence>
<dbReference type="Proteomes" id="UP001156856">
    <property type="component" value="Unassembled WGS sequence"/>
</dbReference>
<evidence type="ECO:0000313" key="3">
    <source>
        <dbReference type="EMBL" id="GLS65801.1"/>
    </source>
</evidence>
<reference evidence="2 4" key="3">
    <citation type="submission" date="2019-07" db="EMBL/GenBank/DDBJ databases">
        <title>Whole genome shotgun sequence of Methylobacterium oxalidis NBRC 107715.</title>
        <authorList>
            <person name="Hosoyama A."/>
            <person name="Uohara A."/>
            <person name="Ohji S."/>
            <person name="Ichikawa N."/>
        </authorList>
    </citation>
    <scope>NUCLEOTIDE SEQUENCE [LARGE SCALE GENOMIC DNA]</scope>
    <source>
        <strain evidence="2 4">NBRC 107715</strain>
    </source>
</reference>
<comment type="caution">
    <text evidence="2">The sequence shown here is derived from an EMBL/GenBank/DDBJ whole genome shotgun (WGS) entry which is preliminary data.</text>
</comment>
<name>A0A512JCU7_9HYPH</name>
<proteinExistence type="predicted"/>
<dbReference type="Pfam" id="PF01656">
    <property type="entry name" value="CbiA"/>
    <property type="match status" value="1"/>
</dbReference>